<gene>
    <name evidence="1" type="ORF">D9613_010109</name>
</gene>
<dbReference type="AlphaFoldDB" id="A0A8H4VQI2"/>
<proteinExistence type="predicted"/>
<comment type="caution">
    <text evidence="1">The sequence shown here is derived from an EMBL/GenBank/DDBJ whole genome shotgun (WGS) entry which is preliminary data.</text>
</comment>
<dbReference type="Gene3D" id="3.80.10.10">
    <property type="entry name" value="Ribonuclease Inhibitor"/>
    <property type="match status" value="1"/>
</dbReference>
<dbReference type="EMBL" id="JAACJL010000017">
    <property type="protein sequence ID" value="KAF4618628.1"/>
    <property type="molecule type" value="Genomic_DNA"/>
</dbReference>
<reference evidence="1 2" key="1">
    <citation type="submission" date="2019-12" db="EMBL/GenBank/DDBJ databases">
        <authorList>
            <person name="Floudas D."/>
            <person name="Bentzer J."/>
            <person name="Ahren D."/>
            <person name="Johansson T."/>
            <person name="Persson P."/>
            <person name="Tunlid A."/>
        </authorList>
    </citation>
    <scope>NUCLEOTIDE SEQUENCE [LARGE SCALE GENOMIC DNA]</scope>
    <source>
        <strain evidence="1 2">CBS 102.39</strain>
    </source>
</reference>
<protein>
    <submittedName>
        <fullName evidence="1">Uncharacterized protein</fullName>
    </submittedName>
</protein>
<accession>A0A8H4VQI2</accession>
<name>A0A8H4VQI2_9AGAR</name>
<keyword evidence="2" id="KW-1185">Reference proteome</keyword>
<dbReference type="InterPro" id="IPR032675">
    <property type="entry name" value="LRR_dom_sf"/>
</dbReference>
<organism evidence="1 2">
    <name type="scientific">Agrocybe pediades</name>
    <dbReference type="NCBI Taxonomy" id="84607"/>
    <lineage>
        <taxon>Eukaryota</taxon>
        <taxon>Fungi</taxon>
        <taxon>Dikarya</taxon>
        <taxon>Basidiomycota</taxon>
        <taxon>Agaricomycotina</taxon>
        <taxon>Agaricomycetes</taxon>
        <taxon>Agaricomycetidae</taxon>
        <taxon>Agaricales</taxon>
        <taxon>Agaricineae</taxon>
        <taxon>Strophariaceae</taxon>
        <taxon>Agrocybe</taxon>
    </lineage>
</organism>
<dbReference type="Proteomes" id="UP000521872">
    <property type="component" value="Unassembled WGS sequence"/>
</dbReference>
<evidence type="ECO:0000313" key="1">
    <source>
        <dbReference type="EMBL" id="KAF4618628.1"/>
    </source>
</evidence>
<sequence>MKYSLSHVLHAKFFKRPCDGGKPVEEPTGPQLPPEIWYRIIGYAIRLTGARNVDLDDPFLPETMQEERPEIEEDLFKDRKALSQVCSSWHAEVQRISAEYFVIYTQKQLKAAVKLLEKSKRQATNKDETALGERTLRVDFRITGKYKVPYVVRLLQCTPNLAIYYNKIGQAHSLGDSTPIEVLKALAEYCRSSLRRVEWAGSGGEFPQCKDLLELCRSLPELVTLRLTALHSWPSTPYGWDSQRFVLPKLKTLSLGSIPPFPNHPSDYPLTWDPLLRLLTNANCQLPSLRRFECDIFPLRTPSFFDRYGPQLQHFRVPSESVNKSLPDVLNLCPNLQTLVIVQGCDVKWEMPPAHQNIRRICFLPVVDSYTSAPERIYAIAVIKPLHDALKVIEAAKLPRLAEVRVHNIGAFNDLTNHDGLIADWYFPVEEIPVEPGSPEAIFNAMKEKHPLVYTPNSAIQRKQTLP</sequence>
<dbReference type="SUPFAM" id="SSF52047">
    <property type="entry name" value="RNI-like"/>
    <property type="match status" value="1"/>
</dbReference>
<evidence type="ECO:0000313" key="2">
    <source>
        <dbReference type="Proteomes" id="UP000521872"/>
    </source>
</evidence>